<proteinExistence type="predicted"/>
<evidence type="ECO:0000313" key="4">
    <source>
        <dbReference type="Proteomes" id="UP000298663"/>
    </source>
</evidence>
<protein>
    <submittedName>
        <fullName evidence="3">Uncharacterized protein</fullName>
    </submittedName>
</protein>
<feature type="region of interest" description="Disordered" evidence="1">
    <location>
        <begin position="105"/>
        <end position="131"/>
    </location>
</feature>
<evidence type="ECO:0000313" key="3">
    <source>
        <dbReference type="EMBL" id="TKR87924.1"/>
    </source>
</evidence>
<dbReference type="EMBL" id="AZBU02000003">
    <property type="protein sequence ID" value="TKR87924.1"/>
    <property type="molecule type" value="Genomic_DNA"/>
</dbReference>
<organism evidence="3 4">
    <name type="scientific">Steinernema carpocapsae</name>
    <name type="common">Entomopathogenic nematode</name>
    <dbReference type="NCBI Taxonomy" id="34508"/>
    <lineage>
        <taxon>Eukaryota</taxon>
        <taxon>Metazoa</taxon>
        <taxon>Ecdysozoa</taxon>
        <taxon>Nematoda</taxon>
        <taxon>Chromadorea</taxon>
        <taxon>Rhabditida</taxon>
        <taxon>Tylenchina</taxon>
        <taxon>Panagrolaimomorpha</taxon>
        <taxon>Strongyloidoidea</taxon>
        <taxon>Steinernematidae</taxon>
        <taxon>Steinernema</taxon>
    </lineage>
</organism>
<keyword evidence="2" id="KW-0732">Signal</keyword>
<dbReference type="Proteomes" id="UP000298663">
    <property type="component" value="Unassembled WGS sequence"/>
</dbReference>
<accession>A0A4U5NXD0</accession>
<comment type="caution">
    <text evidence="3">The sequence shown here is derived from an EMBL/GenBank/DDBJ whole genome shotgun (WGS) entry which is preliminary data.</text>
</comment>
<reference evidence="3 4" key="2">
    <citation type="journal article" date="2019" name="G3 (Bethesda)">
        <title>Hybrid Assembly of the Genome of the Entomopathogenic Nematode Steinernema carpocapsae Identifies the X-Chromosome.</title>
        <authorList>
            <person name="Serra L."/>
            <person name="Macchietto M."/>
            <person name="Macias-Munoz A."/>
            <person name="McGill C.J."/>
            <person name="Rodriguez I.M."/>
            <person name="Rodriguez B."/>
            <person name="Murad R."/>
            <person name="Mortazavi A."/>
        </authorList>
    </citation>
    <scope>NUCLEOTIDE SEQUENCE [LARGE SCALE GENOMIC DNA]</scope>
    <source>
        <strain evidence="3 4">ALL</strain>
    </source>
</reference>
<sequence>MTRSVCVAVALVTLLNVVGAMHSINRVLMPLSLKKKLCEQNPDLKICLKETGLKKRVGYFEYSFWDVCDSRPYIPLCRLRPAKEPKGGIKEVKMEEYHTAIEGSGLEIDSETTSPEQPTFTDSTNLQPNYL</sequence>
<gene>
    <name evidence="3" type="ORF">L596_012250</name>
</gene>
<feature type="signal peptide" evidence="2">
    <location>
        <begin position="1"/>
        <end position="20"/>
    </location>
</feature>
<evidence type="ECO:0000256" key="2">
    <source>
        <dbReference type="SAM" id="SignalP"/>
    </source>
</evidence>
<dbReference type="OrthoDB" id="5894620at2759"/>
<reference evidence="3 4" key="1">
    <citation type="journal article" date="2015" name="Genome Biol.">
        <title>Comparative genomics of Steinernema reveals deeply conserved gene regulatory networks.</title>
        <authorList>
            <person name="Dillman A.R."/>
            <person name="Macchietto M."/>
            <person name="Porter C.F."/>
            <person name="Rogers A."/>
            <person name="Williams B."/>
            <person name="Antoshechkin I."/>
            <person name="Lee M.M."/>
            <person name="Goodwin Z."/>
            <person name="Lu X."/>
            <person name="Lewis E.E."/>
            <person name="Goodrich-Blair H."/>
            <person name="Stock S.P."/>
            <person name="Adams B.J."/>
            <person name="Sternberg P.W."/>
            <person name="Mortazavi A."/>
        </authorList>
    </citation>
    <scope>NUCLEOTIDE SEQUENCE [LARGE SCALE GENOMIC DNA]</scope>
    <source>
        <strain evidence="3 4">ALL</strain>
    </source>
</reference>
<keyword evidence="4" id="KW-1185">Reference proteome</keyword>
<evidence type="ECO:0000256" key="1">
    <source>
        <dbReference type="SAM" id="MobiDB-lite"/>
    </source>
</evidence>
<feature type="chain" id="PRO_5020721195" evidence="2">
    <location>
        <begin position="21"/>
        <end position="131"/>
    </location>
</feature>
<feature type="compositionally biased region" description="Polar residues" evidence="1">
    <location>
        <begin position="111"/>
        <end position="131"/>
    </location>
</feature>
<dbReference type="AlphaFoldDB" id="A0A4U5NXD0"/>
<name>A0A4U5NXD0_STECR</name>